<dbReference type="Gene3D" id="1.10.10.10">
    <property type="entry name" value="Winged helix-like DNA-binding domain superfamily/Winged helix DNA-binding domain"/>
    <property type="match status" value="1"/>
</dbReference>
<evidence type="ECO:0000313" key="7">
    <source>
        <dbReference type="EMBL" id="SEJ78880.1"/>
    </source>
</evidence>
<dbReference type="GO" id="GO:0003700">
    <property type="term" value="F:DNA-binding transcription factor activity"/>
    <property type="evidence" value="ECO:0007669"/>
    <property type="project" value="TreeGrafter"/>
</dbReference>
<dbReference type="EMBL" id="FNYD01000007">
    <property type="protein sequence ID" value="SEJ78880.1"/>
    <property type="molecule type" value="Genomic_DNA"/>
</dbReference>
<dbReference type="Proteomes" id="UP000199379">
    <property type="component" value="Unassembled WGS sequence"/>
</dbReference>
<feature type="region of interest" description="Disordered" evidence="4">
    <location>
        <begin position="1"/>
        <end position="20"/>
    </location>
</feature>
<accession>A0A1H7BX16</accession>
<dbReference type="Gene3D" id="3.30.450.40">
    <property type="match status" value="1"/>
</dbReference>
<dbReference type="InterPro" id="IPR029016">
    <property type="entry name" value="GAF-like_dom_sf"/>
</dbReference>
<evidence type="ECO:0000256" key="4">
    <source>
        <dbReference type="SAM" id="MobiDB-lite"/>
    </source>
</evidence>
<dbReference type="InterPro" id="IPR014757">
    <property type="entry name" value="Tscrpt_reg_IclR_C"/>
</dbReference>
<feature type="domain" description="HTH iclR-type" evidence="5">
    <location>
        <begin position="23"/>
        <end position="84"/>
    </location>
</feature>
<dbReference type="GO" id="GO:0045892">
    <property type="term" value="P:negative regulation of DNA-templated transcription"/>
    <property type="evidence" value="ECO:0007669"/>
    <property type="project" value="TreeGrafter"/>
</dbReference>
<evidence type="ECO:0000259" key="6">
    <source>
        <dbReference type="PROSITE" id="PS51078"/>
    </source>
</evidence>
<evidence type="ECO:0000259" key="5">
    <source>
        <dbReference type="PROSITE" id="PS51077"/>
    </source>
</evidence>
<keyword evidence="2" id="KW-0238">DNA-binding</keyword>
<dbReference type="SUPFAM" id="SSF55781">
    <property type="entry name" value="GAF domain-like"/>
    <property type="match status" value="1"/>
</dbReference>
<dbReference type="GO" id="GO:0003677">
    <property type="term" value="F:DNA binding"/>
    <property type="evidence" value="ECO:0007669"/>
    <property type="project" value="UniProtKB-KW"/>
</dbReference>
<dbReference type="Pfam" id="PF09339">
    <property type="entry name" value="HTH_IclR"/>
    <property type="match status" value="1"/>
</dbReference>
<evidence type="ECO:0000256" key="1">
    <source>
        <dbReference type="ARBA" id="ARBA00023015"/>
    </source>
</evidence>
<dbReference type="InterPro" id="IPR036390">
    <property type="entry name" value="WH_DNA-bd_sf"/>
</dbReference>
<dbReference type="PANTHER" id="PTHR30136:SF24">
    <property type="entry name" value="HTH-TYPE TRANSCRIPTIONAL REPRESSOR ALLR"/>
    <property type="match status" value="1"/>
</dbReference>
<dbReference type="SMART" id="SM00346">
    <property type="entry name" value="HTH_ICLR"/>
    <property type="match status" value="1"/>
</dbReference>
<name>A0A1H7BX16_9RHOB</name>
<dbReference type="InterPro" id="IPR036388">
    <property type="entry name" value="WH-like_DNA-bd_sf"/>
</dbReference>
<organism evidence="7 8">
    <name type="scientific">Cribrihabitans marinus</name>
    <dbReference type="NCBI Taxonomy" id="1227549"/>
    <lineage>
        <taxon>Bacteria</taxon>
        <taxon>Pseudomonadati</taxon>
        <taxon>Pseudomonadota</taxon>
        <taxon>Alphaproteobacteria</taxon>
        <taxon>Rhodobacterales</taxon>
        <taxon>Paracoccaceae</taxon>
        <taxon>Cribrihabitans</taxon>
    </lineage>
</organism>
<keyword evidence="8" id="KW-1185">Reference proteome</keyword>
<evidence type="ECO:0000313" key="8">
    <source>
        <dbReference type="Proteomes" id="UP000199379"/>
    </source>
</evidence>
<feature type="domain" description="IclR-ED" evidence="6">
    <location>
        <begin position="85"/>
        <end position="268"/>
    </location>
</feature>
<reference evidence="7 8" key="1">
    <citation type="submission" date="2016-10" db="EMBL/GenBank/DDBJ databases">
        <authorList>
            <person name="de Groot N.N."/>
        </authorList>
    </citation>
    <scope>NUCLEOTIDE SEQUENCE [LARGE SCALE GENOMIC DNA]</scope>
    <source>
        <strain evidence="7 8">DSM 29340</strain>
    </source>
</reference>
<proteinExistence type="predicted"/>
<evidence type="ECO:0000256" key="3">
    <source>
        <dbReference type="ARBA" id="ARBA00023163"/>
    </source>
</evidence>
<dbReference type="RefSeq" id="WP_092367540.1">
    <property type="nucleotide sequence ID" value="NZ_BMGV01000007.1"/>
</dbReference>
<dbReference type="SUPFAM" id="SSF46785">
    <property type="entry name" value="Winged helix' DNA-binding domain"/>
    <property type="match status" value="1"/>
</dbReference>
<sequence length="272" mass="29404">MPDPTPRKGRPRAFAGPGSQPTIQALDRALTVLDALAAADGLTLTELSRSLDQSTATVHRILATLEARQVVEMDMQQQAWHIGAMAFRLGSAFLRRMSVIDRSRAAMRALMQDTGETSNLGIERNGEVMFVSQVETQESIRAFFPPGTLSPMHASGIGKALLSRYPEDRLERFLRRRVLQRFNAQTITDPGALKTDLAQVRARGWALDDEEKAAGMRCVAAPIVDIHGEAVAGISVSGPTQRMPPARIEEIGALVRGAAAEVSRGLGAPLSD</sequence>
<dbReference type="InterPro" id="IPR050707">
    <property type="entry name" value="HTH_MetabolicPath_Reg"/>
</dbReference>
<gene>
    <name evidence="7" type="ORF">SAMN05444007_107111</name>
</gene>
<dbReference type="PANTHER" id="PTHR30136">
    <property type="entry name" value="HELIX-TURN-HELIX TRANSCRIPTIONAL REGULATOR, ICLR FAMILY"/>
    <property type="match status" value="1"/>
</dbReference>
<dbReference type="AlphaFoldDB" id="A0A1H7BX16"/>
<protein>
    <submittedName>
        <fullName evidence="7">Transcriptional regulator, IclR family</fullName>
    </submittedName>
</protein>
<evidence type="ECO:0000256" key="2">
    <source>
        <dbReference type="ARBA" id="ARBA00023125"/>
    </source>
</evidence>
<dbReference type="PROSITE" id="PS51077">
    <property type="entry name" value="HTH_ICLR"/>
    <property type="match status" value="1"/>
</dbReference>
<keyword evidence="1" id="KW-0805">Transcription regulation</keyword>
<dbReference type="PROSITE" id="PS51078">
    <property type="entry name" value="ICLR_ED"/>
    <property type="match status" value="1"/>
</dbReference>
<dbReference type="InterPro" id="IPR005471">
    <property type="entry name" value="Tscrpt_reg_IclR_N"/>
</dbReference>
<dbReference type="NCBIfam" id="NF045644">
    <property type="entry name" value="TransRegBhcR"/>
    <property type="match status" value="1"/>
</dbReference>
<dbReference type="InterPro" id="IPR054844">
    <property type="entry name" value="TransRegBhcR"/>
</dbReference>
<dbReference type="OrthoDB" id="9807558at2"/>
<dbReference type="Pfam" id="PF01614">
    <property type="entry name" value="IclR_C"/>
    <property type="match status" value="1"/>
</dbReference>
<keyword evidence="3" id="KW-0804">Transcription</keyword>
<dbReference type="STRING" id="1227549.SAMN05444007_107111"/>